<feature type="region of interest" description="Disordered" evidence="1">
    <location>
        <begin position="419"/>
        <end position="440"/>
    </location>
</feature>
<dbReference type="PANTHER" id="PTHR13510">
    <property type="entry name" value="FYVE-FINGER-CONTAINING RAB5 EFFECTOR PROTEIN RABENOSYN-5-RELATED"/>
    <property type="match status" value="1"/>
</dbReference>
<dbReference type="EMBL" id="CCYD01000468">
    <property type="protein sequence ID" value="CEG40269.1"/>
    <property type="molecule type" value="Genomic_DNA"/>
</dbReference>
<dbReference type="InterPro" id="IPR013083">
    <property type="entry name" value="Znf_RING/FYVE/PHD"/>
</dbReference>
<dbReference type="Gene3D" id="3.30.40.10">
    <property type="entry name" value="Zinc/RING finger domain, C3HC4 (zinc finger)"/>
    <property type="match status" value="1"/>
</dbReference>
<evidence type="ECO:0000256" key="1">
    <source>
        <dbReference type="SAM" id="MobiDB-lite"/>
    </source>
</evidence>
<protein>
    <submittedName>
        <fullName evidence="2">Zinc finger, RING/FYVE/PHD-type</fullName>
    </submittedName>
</protein>
<dbReference type="InterPro" id="IPR011011">
    <property type="entry name" value="Znf_FYVE_PHD"/>
</dbReference>
<dbReference type="SUPFAM" id="SSF57903">
    <property type="entry name" value="FYVE/PHD zinc finger"/>
    <property type="match status" value="1"/>
</dbReference>
<evidence type="ECO:0000313" key="3">
    <source>
        <dbReference type="Proteomes" id="UP000054928"/>
    </source>
</evidence>
<evidence type="ECO:0000313" key="2">
    <source>
        <dbReference type="EMBL" id="CEG40269.1"/>
    </source>
</evidence>
<dbReference type="InterPro" id="IPR052727">
    <property type="entry name" value="Rab4/Rab5_effector"/>
</dbReference>
<dbReference type="AlphaFoldDB" id="A0A0P1AID9"/>
<name>A0A0P1AID9_PLAHL</name>
<accession>A0A0P1AID9</accession>
<proteinExistence type="predicted"/>
<dbReference type="OrthoDB" id="92924at2759"/>
<dbReference type="InterPro" id="IPR023393">
    <property type="entry name" value="START-like_dom_sf"/>
</dbReference>
<dbReference type="Gene3D" id="3.30.530.20">
    <property type="match status" value="1"/>
</dbReference>
<organism evidence="2 3">
    <name type="scientific">Plasmopara halstedii</name>
    <name type="common">Downy mildew of sunflower</name>
    <dbReference type="NCBI Taxonomy" id="4781"/>
    <lineage>
        <taxon>Eukaryota</taxon>
        <taxon>Sar</taxon>
        <taxon>Stramenopiles</taxon>
        <taxon>Oomycota</taxon>
        <taxon>Peronosporomycetes</taxon>
        <taxon>Peronosporales</taxon>
        <taxon>Peronosporaceae</taxon>
        <taxon>Plasmopara</taxon>
    </lineage>
</organism>
<dbReference type="RefSeq" id="XP_024576638.1">
    <property type="nucleotide sequence ID" value="XM_024725908.1"/>
</dbReference>
<dbReference type="PANTHER" id="PTHR13510:SF44">
    <property type="entry name" value="RABENOSYN-5"/>
    <property type="match status" value="1"/>
</dbReference>
<dbReference type="GeneID" id="36405535"/>
<dbReference type="Proteomes" id="UP000054928">
    <property type="component" value="Unassembled WGS sequence"/>
</dbReference>
<reference evidence="3" key="1">
    <citation type="submission" date="2014-09" db="EMBL/GenBank/DDBJ databases">
        <authorList>
            <person name="Sharma Rahul"/>
            <person name="Thines Marco"/>
        </authorList>
    </citation>
    <scope>NUCLEOTIDE SEQUENCE [LARGE SCALE GENOMIC DNA]</scope>
</reference>
<sequence>MRFTLPKNILPSVTLSDEQRDALVKEADTAVQELVAANERFNSQGCTLAYPGWKLVRAKDGVQVYRQRQRAIKRKESASCMPPVLQSSFQLKEDEYCRFHTSSSCSIIDVGSENDTVCSSMCGISSDSLMEKMRPPGVALMALQGVLDGTLDDCMFGSVATTDEAWMLRSSHISDRFDDARILATLRGPTRTDPSQFLGVKWFLKEHPIIFAGIVQQRDHLILESTGFTNYSTGERVGYMLLHSIKLRDIPELTHLGIIRGEMSVCYIFRQGGPGKVEIFCRGFYNSRGGMPGRLSVLIAAESAICCTGVVDYAVIKKLRWLMTHARKRTIDTNQTNSQYCGACAKKLSTISLPLARSGVSCKICFQIVCSKCSVSKKMTVFVSDNGSILQQSVQFCLRCVHIAKQSNGWQMTQSNSSTSSASFHSLSSSWSTSASRVSR</sequence>
<keyword evidence="3" id="KW-1185">Reference proteome</keyword>